<dbReference type="Pfam" id="PF01625">
    <property type="entry name" value="PMSR"/>
    <property type="match status" value="1"/>
</dbReference>
<protein>
    <recommendedName>
        <fullName evidence="9">Peptide methionine sulfoxide reductase MsrA</fullName>
        <shortName evidence="9">Protein-methionine-S-oxide reductase</shortName>
        <ecNumber evidence="9">1.8.4.11</ecNumber>
    </recommendedName>
    <alternativeName>
        <fullName evidence="9">Peptide-methionine (S)-S-oxide reductase</fullName>
        <shortName evidence="9">Peptide Met(O) reductase</shortName>
    </alternativeName>
</protein>
<dbReference type="PANTHER" id="PTHR10173">
    <property type="entry name" value="METHIONINE SULFOXIDE REDUCTASE"/>
    <property type="match status" value="1"/>
</dbReference>
<evidence type="ECO:0000259" key="12">
    <source>
        <dbReference type="PROSITE" id="PS51790"/>
    </source>
</evidence>
<dbReference type="Proteomes" id="UP000003434">
    <property type="component" value="Unassembled WGS sequence"/>
</dbReference>
<feature type="compositionally biased region" description="Basic and acidic residues" evidence="10">
    <location>
        <begin position="217"/>
        <end position="228"/>
    </location>
</feature>
<evidence type="ECO:0000256" key="9">
    <source>
        <dbReference type="HAMAP-Rule" id="MF_01401"/>
    </source>
</evidence>
<evidence type="ECO:0000256" key="3">
    <source>
        <dbReference type="ARBA" id="ARBA00023002"/>
    </source>
</evidence>
<evidence type="ECO:0000256" key="2">
    <source>
        <dbReference type="ARBA" id="ARBA00011017"/>
    </source>
</evidence>
<dbReference type="FunFam" id="3.30.1060.10:FF:000007">
    <property type="entry name" value="Peptide methionine sulfoxide reductase msrA/msrB"/>
    <property type="match status" value="1"/>
</dbReference>
<evidence type="ECO:0000256" key="10">
    <source>
        <dbReference type="SAM" id="MobiDB-lite"/>
    </source>
</evidence>
<dbReference type="eggNOG" id="COG0225">
    <property type="taxonomic scope" value="Bacteria"/>
</dbReference>
<feature type="transmembrane region" description="Helical" evidence="11">
    <location>
        <begin position="6"/>
        <end position="25"/>
    </location>
</feature>
<dbReference type="SUPFAM" id="SSF55068">
    <property type="entry name" value="Peptide methionine sulfoxide reductase"/>
    <property type="match status" value="1"/>
</dbReference>
<comment type="catalytic activity">
    <reaction evidence="8 9">
        <text>[thioredoxin]-disulfide + L-methionine + H2O = L-methionine (S)-S-oxide + [thioredoxin]-dithiol</text>
        <dbReference type="Rhea" id="RHEA:19993"/>
        <dbReference type="Rhea" id="RHEA-COMP:10698"/>
        <dbReference type="Rhea" id="RHEA-COMP:10700"/>
        <dbReference type="ChEBI" id="CHEBI:15377"/>
        <dbReference type="ChEBI" id="CHEBI:29950"/>
        <dbReference type="ChEBI" id="CHEBI:50058"/>
        <dbReference type="ChEBI" id="CHEBI:57844"/>
        <dbReference type="ChEBI" id="CHEBI:58772"/>
        <dbReference type="EC" id="1.8.4.11"/>
    </reaction>
</comment>
<keyword evidence="11" id="KW-1133">Transmembrane helix</keyword>
<dbReference type="NCBIfam" id="TIGR00357">
    <property type="entry name" value="peptide-methionine (R)-S-oxide reductase MsrB"/>
    <property type="match status" value="1"/>
</dbReference>
<evidence type="ECO:0000256" key="5">
    <source>
        <dbReference type="ARBA" id="ARBA00024679"/>
    </source>
</evidence>
<dbReference type="InterPro" id="IPR011057">
    <property type="entry name" value="Mss4-like_sf"/>
</dbReference>
<dbReference type="GO" id="GO:0008113">
    <property type="term" value="F:peptide-methionine (S)-S-oxide reductase activity"/>
    <property type="evidence" value="ECO:0007669"/>
    <property type="project" value="UniProtKB-UniRule"/>
</dbReference>
<reference evidence="13 14" key="1">
    <citation type="submission" date="2010-12" db="EMBL/GenBank/DDBJ databases">
        <authorList>
            <person name="Muzny D."/>
            <person name="Qin X."/>
            <person name="Deng J."/>
            <person name="Jiang H."/>
            <person name="Liu Y."/>
            <person name="Qu J."/>
            <person name="Song X.-Z."/>
            <person name="Zhang L."/>
            <person name="Thornton R."/>
            <person name="Coyle M."/>
            <person name="Francisco L."/>
            <person name="Jackson L."/>
            <person name="Javaid M."/>
            <person name="Korchina V."/>
            <person name="Kovar C."/>
            <person name="Mata R."/>
            <person name="Mathew T."/>
            <person name="Ngo R."/>
            <person name="Nguyen L."/>
            <person name="Nguyen N."/>
            <person name="Okwuonu G."/>
            <person name="Ongeri F."/>
            <person name="Pham C."/>
            <person name="Simmons D."/>
            <person name="Wilczek-Boney K."/>
            <person name="Hale W."/>
            <person name="Jakkamsetti A."/>
            <person name="Pham P."/>
            <person name="Ruth R."/>
            <person name="San Lucas F."/>
            <person name="Warren J."/>
            <person name="Zhang J."/>
            <person name="Zhao Z."/>
            <person name="Zhou C."/>
            <person name="Zhu D."/>
            <person name="Lee S."/>
            <person name="Bess C."/>
            <person name="Blankenburg K."/>
            <person name="Forbes L."/>
            <person name="Fu Q."/>
            <person name="Gubbala S."/>
            <person name="Hirani K."/>
            <person name="Jayaseelan J.C."/>
            <person name="Lara F."/>
            <person name="Munidasa M."/>
            <person name="Palculict T."/>
            <person name="Patil S."/>
            <person name="Pu L.-L."/>
            <person name="Saada N."/>
            <person name="Tang L."/>
            <person name="Weissenberger G."/>
            <person name="Zhu Y."/>
            <person name="Hemphill L."/>
            <person name="Shang Y."/>
            <person name="Youmans B."/>
            <person name="Ayvaz T."/>
            <person name="Ross M."/>
            <person name="Santibanez J."/>
            <person name="Aqrawi P."/>
            <person name="Gross S."/>
            <person name="Joshi V."/>
            <person name="Fowler G."/>
            <person name="Nazareth L."/>
            <person name="Reid J."/>
            <person name="Worley K."/>
            <person name="Petrosino J."/>
            <person name="Highlander S."/>
            <person name="Gibbs R."/>
        </authorList>
    </citation>
    <scope>NUCLEOTIDE SEQUENCE [LARGE SCALE GENOMIC DNA]</scope>
    <source>
        <strain evidence="13 14">DSM 3986</strain>
    </source>
</reference>
<evidence type="ECO:0000313" key="13">
    <source>
        <dbReference type="EMBL" id="EFU76554.1"/>
    </source>
</evidence>
<dbReference type="GO" id="GO:0006979">
    <property type="term" value="P:response to oxidative stress"/>
    <property type="evidence" value="ECO:0007669"/>
    <property type="project" value="InterPro"/>
</dbReference>
<dbReference type="GO" id="GO:0030091">
    <property type="term" value="P:protein repair"/>
    <property type="evidence" value="ECO:0007669"/>
    <property type="project" value="InterPro"/>
</dbReference>
<dbReference type="InterPro" id="IPR028427">
    <property type="entry name" value="Met_Sox_Rdtase_MsrB"/>
</dbReference>
<evidence type="ECO:0000256" key="11">
    <source>
        <dbReference type="SAM" id="Phobius"/>
    </source>
</evidence>
<dbReference type="EMBL" id="AEPW01000060">
    <property type="protein sequence ID" value="EFU76554.1"/>
    <property type="molecule type" value="Genomic_DNA"/>
</dbReference>
<dbReference type="PROSITE" id="PS51790">
    <property type="entry name" value="MSRB"/>
    <property type="match status" value="1"/>
</dbReference>
<keyword evidence="4" id="KW-0511">Multifunctional enzyme</keyword>
<dbReference type="FunFam" id="2.170.150.20:FF:000003">
    <property type="entry name" value="Peptide methionine sulfoxide reductase MsrB"/>
    <property type="match status" value="1"/>
</dbReference>
<organism evidence="13 14">
    <name type="scientific">Lachnoanaerobaculum saburreum DSM 3986</name>
    <dbReference type="NCBI Taxonomy" id="887325"/>
    <lineage>
        <taxon>Bacteria</taxon>
        <taxon>Bacillati</taxon>
        <taxon>Bacillota</taxon>
        <taxon>Clostridia</taxon>
        <taxon>Lachnospirales</taxon>
        <taxon>Lachnospiraceae</taxon>
        <taxon>Lachnoanaerobaculum</taxon>
    </lineage>
</organism>
<dbReference type="HAMAP" id="MF_01401">
    <property type="entry name" value="MsrA"/>
    <property type="match status" value="1"/>
</dbReference>
<evidence type="ECO:0000256" key="1">
    <source>
        <dbReference type="ARBA" id="ARBA00008076"/>
    </source>
</evidence>
<gene>
    <name evidence="13" type="primary">msrB</name>
    <name evidence="9" type="synonym">msrA</name>
    <name evidence="13" type="ORF">HMPREF0381_1551</name>
</gene>
<dbReference type="GO" id="GO:0033744">
    <property type="term" value="F:L-methionine:thioredoxin-disulfide S-oxidoreductase activity"/>
    <property type="evidence" value="ECO:0007669"/>
    <property type="project" value="RHEA"/>
</dbReference>
<dbReference type="InterPro" id="IPR002579">
    <property type="entry name" value="Met_Sox_Rdtase_MsrB_dom"/>
</dbReference>
<comment type="caution">
    <text evidence="13">The sequence shown here is derived from an EMBL/GenBank/DDBJ whole genome shotgun (WGS) entry which is preliminary data.</text>
</comment>
<comment type="catalytic activity">
    <reaction evidence="7">
        <text>L-methionyl-[protein] + [thioredoxin]-disulfide + H2O = L-methionyl-(R)-S-oxide-[protein] + [thioredoxin]-dithiol</text>
        <dbReference type="Rhea" id="RHEA:24164"/>
        <dbReference type="Rhea" id="RHEA-COMP:10698"/>
        <dbReference type="Rhea" id="RHEA-COMP:10700"/>
        <dbReference type="Rhea" id="RHEA-COMP:12313"/>
        <dbReference type="Rhea" id="RHEA-COMP:12314"/>
        <dbReference type="ChEBI" id="CHEBI:15377"/>
        <dbReference type="ChEBI" id="CHEBI:16044"/>
        <dbReference type="ChEBI" id="CHEBI:29950"/>
        <dbReference type="ChEBI" id="CHEBI:45764"/>
        <dbReference type="ChEBI" id="CHEBI:50058"/>
        <dbReference type="EC" id="1.8.4.12"/>
    </reaction>
</comment>
<dbReference type="PANTHER" id="PTHR10173:SF59">
    <property type="entry name" value="PEPTIDE METHIONINE SULFOXIDE REDUCTASE MSRA_MSRB"/>
    <property type="match status" value="1"/>
</dbReference>
<dbReference type="EC" id="1.8.4.11" evidence="9"/>
<dbReference type="Gene3D" id="2.170.150.20">
    <property type="entry name" value="Peptide methionine sulfoxide reductase"/>
    <property type="match status" value="1"/>
</dbReference>
<dbReference type="RefSeq" id="WP_008751317.1">
    <property type="nucleotide sequence ID" value="NZ_GL622296.1"/>
</dbReference>
<dbReference type="GO" id="GO:0033743">
    <property type="term" value="F:peptide-methionine (R)-S-oxide reductase activity"/>
    <property type="evidence" value="ECO:0007669"/>
    <property type="project" value="UniProtKB-EC"/>
</dbReference>
<comment type="similarity">
    <text evidence="9">Belongs to the MsrA Met sulfoxide reductase family.</text>
</comment>
<dbReference type="eggNOG" id="COG0229">
    <property type="taxonomic scope" value="Bacteria"/>
</dbReference>
<evidence type="ECO:0000256" key="7">
    <source>
        <dbReference type="ARBA" id="ARBA00048488"/>
    </source>
</evidence>
<dbReference type="InterPro" id="IPR002569">
    <property type="entry name" value="Met_Sox_Rdtase_MsrA_dom"/>
</dbReference>
<dbReference type="Pfam" id="PF01641">
    <property type="entry name" value="SelR"/>
    <property type="match status" value="1"/>
</dbReference>
<dbReference type="SUPFAM" id="SSF51316">
    <property type="entry name" value="Mss4-like"/>
    <property type="match status" value="1"/>
</dbReference>
<feature type="active site" evidence="9">
    <location>
        <position position="64"/>
    </location>
</feature>
<feature type="region of interest" description="Disordered" evidence="10">
    <location>
        <begin position="217"/>
        <end position="240"/>
    </location>
</feature>
<evidence type="ECO:0000256" key="8">
    <source>
        <dbReference type="ARBA" id="ARBA00048782"/>
    </source>
</evidence>
<keyword evidence="11" id="KW-0472">Membrane</keyword>
<dbReference type="AlphaFoldDB" id="E6LNN7"/>
<proteinExistence type="inferred from homology"/>
<evidence type="ECO:0000256" key="4">
    <source>
        <dbReference type="ARBA" id="ARBA00023268"/>
    </source>
</evidence>
<keyword evidence="11" id="KW-0812">Transmembrane</keyword>
<evidence type="ECO:0000256" key="6">
    <source>
        <dbReference type="ARBA" id="ARBA00047806"/>
    </source>
</evidence>
<accession>E6LNN7</accession>
<evidence type="ECO:0000313" key="14">
    <source>
        <dbReference type="Proteomes" id="UP000003434"/>
    </source>
</evidence>
<dbReference type="Gene3D" id="3.30.1060.10">
    <property type="entry name" value="Peptide methionine sulphoxide reductase MsrA"/>
    <property type="match status" value="1"/>
</dbReference>
<comment type="similarity">
    <text evidence="1">In the C-terminal section; belongs to the MsrB Met sulfoxide reductase family.</text>
</comment>
<name>E6LNN7_9FIRM</name>
<dbReference type="NCBIfam" id="TIGR00401">
    <property type="entry name" value="msrA"/>
    <property type="match status" value="1"/>
</dbReference>
<dbReference type="InterPro" id="IPR036509">
    <property type="entry name" value="Met_Sox_Rdtase_MsrA_sf"/>
</dbReference>
<comment type="function">
    <text evidence="5 9">Has an important function as a repair enzyme for proteins that have been inactivated by oxidation. Catalyzes the reversible oxidation-reduction of methionine sulfoxide in proteins to methionine.</text>
</comment>
<sequence length="378" mass="43349">MNKDKLLFILPVFFIMIVFLSVNVFKSRKEVSEAKSTNNIEANKKMENIKQSAQYKEIYLAGGCFWGLEAYMQKINGIEDAVSGYANGKTENPGYKDLHNSGHAETVKVVYNPEIISLEDILAYYLRVVDPVSINKQGNDTGSQYRSGIYYTDNDDKKIIDKVLENEQTKYDKPIAIEVQTLKQFYDAEEYHQDYLTKNPTGYCHIDLSLADKPLSENEKIHSEDKPLIDPSKYPRPSDEELKKSLNSIQYSVAIQNNTERAFSNEYWNNFEKGIYVDITTKEPLFSSTDKFESGCGWPSFSKPIDKDVVKYNEDNSFNMTRTEVRSRSGDAHLGHVFDDGPKDQGGKRYCINSASLEFIPYSQMDERGYGYLKYLVE</sequence>
<dbReference type="HOGENOM" id="CLU_031040_1_0_9"/>
<comment type="similarity">
    <text evidence="2">In the N-terminal section; belongs to the MsrA Met sulfoxide reductase family.</text>
</comment>
<dbReference type="NCBIfam" id="NF010625">
    <property type="entry name" value="PRK14018.1"/>
    <property type="match status" value="1"/>
</dbReference>
<keyword evidence="3 9" id="KW-0560">Oxidoreductase</keyword>
<comment type="catalytic activity">
    <reaction evidence="6 9">
        <text>L-methionyl-[protein] + [thioredoxin]-disulfide + H2O = L-methionyl-(S)-S-oxide-[protein] + [thioredoxin]-dithiol</text>
        <dbReference type="Rhea" id="RHEA:14217"/>
        <dbReference type="Rhea" id="RHEA-COMP:10698"/>
        <dbReference type="Rhea" id="RHEA-COMP:10700"/>
        <dbReference type="Rhea" id="RHEA-COMP:12313"/>
        <dbReference type="Rhea" id="RHEA-COMP:12315"/>
        <dbReference type="ChEBI" id="CHEBI:15377"/>
        <dbReference type="ChEBI" id="CHEBI:16044"/>
        <dbReference type="ChEBI" id="CHEBI:29950"/>
        <dbReference type="ChEBI" id="CHEBI:44120"/>
        <dbReference type="ChEBI" id="CHEBI:50058"/>
        <dbReference type="EC" id="1.8.4.11"/>
    </reaction>
</comment>
<dbReference type="GO" id="GO:0005737">
    <property type="term" value="C:cytoplasm"/>
    <property type="evidence" value="ECO:0007669"/>
    <property type="project" value="TreeGrafter"/>
</dbReference>
<feature type="domain" description="MsrB" evidence="12">
    <location>
        <begin position="239"/>
        <end position="362"/>
    </location>
</feature>